<dbReference type="AlphaFoldDB" id="A0A9W9D8H9"/>
<dbReference type="Proteomes" id="UP001140510">
    <property type="component" value="Unassembled WGS sequence"/>
</dbReference>
<evidence type="ECO:0000313" key="2">
    <source>
        <dbReference type="EMBL" id="KAJ4407193.1"/>
    </source>
</evidence>
<dbReference type="PANTHER" id="PTHR40780">
    <property type="entry name" value="DUF3669 DOMAIN-CONTAINING PROTEIN"/>
    <property type="match status" value="1"/>
</dbReference>
<name>A0A9W9D8H9_9PLEO</name>
<dbReference type="EMBL" id="JAPEVA010000022">
    <property type="protein sequence ID" value="KAJ4407193.1"/>
    <property type="molecule type" value="Genomic_DNA"/>
</dbReference>
<dbReference type="OrthoDB" id="2993351at2759"/>
<accession>A0A9W9D8H9</accession>
<feature type="domain" description="DUF3669" evidence="1">
    <location>
        <begin position="189"/>
        <end position="218"/>
    </location>
</feature>
<evidence type="ECO:0000259" key="1">
    <source>
        <dbReference type="Pfam" id="PF12417"/>
    </source>
</evidence>
<dbReference type="PANTHER" id="PTHR40780:SF3">
    <property type="entry name" value="DUF3669 DOMAIN-CONTAINING PROTEIN"/>
    <property type="match status" value="1"/>
</dbReference>
<proteinExistence type="predicted"/>
<gene>
    <name evidence="2" type="ORF">N0V91_004075</name>
</gene>
<protein>
    <recommendedName>
        <fullName evidence="1">DUF3669 domain-containing protein</fullName>
    </recommendedName>
</protein>
<keyword evidence="3" id="KW-1185">Reference proteome</keyword>
<evidence type="ECO:0000313" key="3">
    <source>
        <dbReference type="Proteomes" id="UP001140510"/>
    </source>
</evidence>
<reference evidence="2" key="1">
    <citation type="submission" date="2022-10" db="EMBL/GenBank/DDBJ databases">
        <title>Tapping the CABI collections for fungal endophytes: first genome assemblies for Collariella, Neodidymelliopsis, Ascochyta clinopodiicola, Didymella pomorum, Didymosphaeria variabile, Neocosmospora piperis and Neocucurbitaria cava.</title>
        <authorList>
            <person name="Hill R."/>
        </authorList>
    </citation>
    <scope>NUCLEOTIDE SEQUENCE</scope>
    <source>
        <strain evidence="2">IMI 355091</strain>
    </source>
</reference>
<dbReference type="Pfam" id="PF12417">
    <property type="entry name" value="DUF3669"/>
    <property type="match status" value="1"/>
</dbReference>
<dbReference type="InterPro" id="IPR022137">
    <property type="entry name" value="Znf_prot_DUF3669"/>
</dbReference>
<comment type="caution">
    <text evidence="2">The sequence shown here is derived from an EMBL/GenBank/DDBJ whole genome shotgun (WGS) entry which is preliminary data.</text>
</comment>
<organism evidence="2 3">
    <name type="scientific">Didymella pomorum</name>
    <dbReference type="NCBI Taxonomy" id="749634"/>
    <lineage>
        <taxon>Eukaryota</taxon>
        <taxon>Fungi</taxon>
        <taxon>Dikarya</taxon>
        <taxon>Ascomycota</taxon>
        <taxon>Pezizomycotina</taxon>
        <taxon>Dothideomycetes</taxon>
        <taxon>Pleosporomycetidae</taxon>
        <taxon>Pleosporales</taxon>
        <taxon>Pleosporineae</taxon>
        <taxon>Didymellaceae</taxon>
        <taxon>Didymella</taxon>
    </lineage>
</organism>
<sequence length="225" mass="26010">MAMHRRFLTSTQSTRLPFLVPHSYKMLQANDPEYPYNLPADKEPCEKYIQEHIPPLPLSIRSTLINLYCPPAKRDGVRKSKKDEDCLVRLYCGKRRSAYDQTRHKSFFTLRNYGLCVDQMEHLGIDVDRVVAVLAKSLADCYWVAHIDANDSEWVFSLPRAQPPPQLAVDNGTEEVFNTQSEDKELFTMRLDDGSVQQAVDAFYRNDPYFPRPWANEYTSGDARV</sequence>